<sequence>MNDHLTARHRLAAAAPKAAPAVATSTVLILARIWNANGAEHSVGDAWLMGTLAGAAALAGTVAATGRHGNGELTATAFATSGALAVAGVAAYAEPLAPALVLWAVATILGYVLAARYWRQDRREATAHQQRMEAVREDHRHTEHLELIRSRTQIESLAYAVQLSDARAAREGLPGFDHAQLTRAGLPELPGTGIDKEIPSG</sequence>
<keyword evidence="3" id="KW-1185">Reference proteome</keyword>
<reference evidence="2 3" key="1">
    <citation type="submission" date="2014-09" db="EMBL/GenBank/DDBJ databases">
        <title>Draft genome sequence of Streptomyces natalensis ATCC 27448, producer of the antifungal pimaricin.</title>
        <authorList>
            <person name="Mendes M.V."/>
            <person name="Beites T."/>
            <person name="Pires S."/>
            <person name="Santos C.L."/>
            <person name="Moradas-Ferreira P."/>
        </authorList>
    </citation>
    <scope>NUCLEOTIDE SEQUENCE [LARGE SCALE GENOMIC DNA]</scope>
    <source>
        <strain evidence="2 3">ATCC 27448</strain>
    </source>
</reference>
<dbReference type="EMBL" id="JRKI01000062">
    <property type="protein sequence ID" value="KIZ13705.1"/>
    <property type="molecule type" value="Genomic_DNA"/>
</dbReference>
<keyword evidence="1" id="KW-0472">Membrane</keyword>
<keyword evidence="1" id="KW-0812">Transmembrane</keyword>
<keyword evidence="1" id="KW-1133">Transmembrane helix</keyword>
<dbReference type="Proteomes" id="UP000032458">
    <property type="component" value="Unassembled WGS sequence"/>
</dbReference>
<evidence type="ECO:0000256" key="1">
    <source>
        <dbReference type="SAM" id="Phobius"/>
    </source>
</evidence>
<dbReference type="RefSeq" id="WP_044368582.1">
    <property type="nucleotide sequence ID" value="NZ_JRKI01000062.1"/>
</dbReference>
<gene>
    <name evidence="2" type="ORF">SNA_37520</name>
</gene>
<protein>
    <submittedName>
        <fullName evidence="2">Uncharacterized protein</fullName>
    </submittedName>
</protein>
<proteinExistence type="predicted"/>
<accession>A0A0D7CCU3</accession>
<dbReference type="AlphaFoldDB" id="A0A0D7CCU3"/>
<comment type="caution">
    <text evidence="2">The sequence shown here is derived from an EMBL/GenBank/DDBJ whole genome shotgun (WGS) entry which is preliminary data.</text>
</comment>
<feature type="transmembrane region" description="Helical" evidence="1">
    <location>
        <begin position="46"/>
        <end position="66"/>
    </location>
</feature>
<name>A0A0D7CCU3_9ACTN</name>
<dbReference type="PATRIC" id="fig|1240678.4.peg.7995"/>
<organism evidence="2 3">
    <name type="scientific">Streptomyces natalensis ATCC 27448</name>
    <dbReference type="NCBI Taxonomy" id="1240678"/>
    <lineage>
        <taxon>Bacteria</taxon>
        <taxon>Bacillati</taxon>
        <taxon>Actinomycetota</taxon>
        <taxon>Actinomycetes</taxon>
        <taxon>Kitasatosporales</taxon>
        <taxon>Streptomycetaceae</taxon>
        <taxon>Streptomyces</taxon>
    </lineage>
</organism>
<feature type="transmembrane region" description="Helical" evidence="1">
    <location>
        <begin position="12"/>
        <end position="34"/>
    </location>
</feature>
<evidence type="ECO:0000313" key="2">
    <source>
        <dbReference type="EMBL" id="KIZ13705.1"/>
    </source>
</evidence>
<feature type="transmembrane region" description="Helical" evidence="1">
    <location>
        <begin position="73"/>
        <end position="93"/>
    </location>
</feature>
<feature type="transmembrane region" description="Helical" evidence="1">
    <location>
        <begin position="99"/>
        <end position="118"/>
    </location>
</feature>
<evidence type="ECO:0000313" key="3">
    <source>
        <dbReference type="Proteomes" id="UP000032458"/>
    </source>
</evidence>